<reference evidence="1 2" key="1">
    <citation type="submission" date="2017-12" db="EMBL/GenBank/DDBJ databases">
        <title>Hemimetabolous genomes reveal molecular basis of termite eusociality.</title>
        <authorList>
            <person name="Harrison M.C."/>
            <person name="Jongepier E."/>
            <person name="Robertson H.M."/>
            <person name="Arning N."/>
            <person name="Bitard-Feildel T."/>
            <person name="Chao H."/>
            <person name="Childers C.P."/>
            <person name="Dinh H."/>
            <person name="Doddapaneni H."/>
            <person name="Dugan S."/>
            <person name="Gowin J."/>
            <person name="Greiner C."/>
            <person name="Han Y."/>
            <person name="Hu H."/>
            <person name="Hughes D.S.T."/>
            <person name="Huylmans A.-K."/>
            <person name="Kemena C."/>
            <person name="Kremer L.P.M."/>
            <person name="Lee S.L."/>
            <person name="Lopez-Ezquerra A."/>
            <person name="Mallet L."/>
            <person name="Monroy-Kuhn J.M."/>
            <person name="Moser A."/>
            <person name="Murali S.C."/>
            <person name="Muzny D.M."/>
            <person name="Otani S."/>
            <person name="Piulachs M.-D."/>
            <person name="Poelchau M."/>
            <person name="Qu J."/>
            <person name="Schaub F."/>
            <person name="Wada-Katsumata A."/>
            <person name="Worley K.C."/>
            <person name="Xie Q."/>
            <person name="Ylla G."/>
            <person name="Poulsen M."/>
            <person name="Gibbs R.A."/>
            <person name="Schal C."/>
            <person name="Richards S."/>
            <person name="Belles X."/>
            <person name="Korb J."/>
            <person name="Bornberg-Bauer E."/>
        </authorList>
    </citation>
    <scope>NUCLEOTIDE SEQUENCE [LARGE SCALE GENOMIC DNA]</scope>
    <source>
        <tissue evidence="1">Whole body</tissue>
    </source>
</reference>
<name>A0A2J7Q2E6_9NEOP</name>
<dbReference type="Proteomes" id="UP000235965">
    <property type="component" value="Unassembled WGS sequence"/>
</dbReference>
<keyword evidence="2" id="KW-1185">Reference proteome</keyword>
<evidence type="ECO:0000313" key="1">
    <source>
        <dbReference type="EMBL" id="PNF22755.1"/>
    </source>
</evidence>
<evidence type="ECO:0008006" key="3">
    <source>
        <dbReference type="Google" id="ProtNLM"/>
    </source>
</evidence>
<proteinExistence type="predicted"/>
<gene>
    <name evidence="1" type="ORF">B7P43_G06661</name>
</gene>
<accession>A0A2J7Q2E6</accession>
<protein>
    <recommendedName>
        <fullName evidence="3">Endonuclease/exonuclease/phosphatase domain-containing protein</fullName>
    </recommendedName>
</protein>
<evidence type="ECO:0000313" key="2">
    <source>
        <dbReference type="Proteomes" id="UP000235965"/>
    </source>
</evidence>
<dbReference type="InParanoid" id="A0A2J7Q2E6"/>
<comment type="caution">
    <text evidence="1">The sequence shown here is derived from an EMBL/GenBank/DDBJ whole genome shotgun (WGS) entry which is preliminary data.</text>
</comment>
<organism evidence="1 2">
    <name type="scientific">Cryptotermes secundus</name>
    <dbReference type="NCBI Taxonomy" id="105785"/>
    <lineage>
        <taxon>Eukaryota</taxon>
        <taxon>Metazoa</taxon>
        <taxon>Ecdysozoa</taxon>
        <taxon>Arthropoda</taxon>
        <taxon>Hexapoda</taxon>
        <taxon>Insecta</taxon>
        <taxon>Pterygota</taxon>
        <taxon>Neoptera</taxon>
        <taxon>Polyneoptera</taxon>
        <taxon>Dictyoptera</taxon>
        <taxon>Blattodea</taxon>
        <taxon>Blattoidea</taxon>
        <taxon>Termitoidae</taxon>
        <taxon>Kalotermitidae</taxon>
        <taxon>Cryptotermitinae</taxon>
        <taxon>Cryptotermes</taxon>
    </lineage>
</organism>
<sequence length="62" mass="7245">MSIVELLKDKIVVLCIYRSPDGDFYMFLKNLEVVIQNVQLKKKKLILCGAWNINFLDDTVRV</sequence>
<dbReference type="EMBL" id="NEVH01019371">
    <property type="protein sequence ID" value="PNF22755.1"/>
    <property type="molecule type" value="Genomic_DNA"/>
</dbReference>
<dbReference type="AlphaFoldDB" id="A0A2J7Q2E6"/>